<dbReference type="EMBL" id="BMMS01000015">
    <property type="protein sequence ID" value="GGO90990.1"/>
    <property type="molecule type" value="Genomic_DNA"/>
</dbReference>
<accession>A0A918DY53</accession>
<evidence type="ECO:0000313" key="2">
    <source>
        <dbReference type="Proteomes" id="UP000641932"/>
    </source>
</evidence>
<reference evidence="1" key="1">
    <citation type="journal article" date="2014" name="Int. J. Syst. Evol. Microbiol.">
        <title>Complete genome sequence of Corynebacterium casei LMG S-19264T (=DSM 44701T), isolated from a smear-ripened cheese.</title>
        <authorList>
            <consortium name="US DOE Joint Genome Institute (JGI-PGF)"/>
            <person name="Walter F."/>
            <person name="Albersmeier A."/>
            <person name="Kalinowski J."/>
            <person name="Ruckert C."/>
        </authorList>
    </citation>
    <scope>NUCLEOTIDE SEQUENCE</scope>
    <source>
        <strain evidence="1">CGMCC 4.7201</strain>
    </source>
</reference>
<dbReference type="AlphaFoldDB" id="A0A918DY53"/>
<organism evidence="1 2">
    <name type="scientific">Wenjunlia tyrosinilytica</name>
    <dbReference type="NCBI Taxonomy" id="1544741"/>
    <lineage>
        <taxon>Bacteria</taxon>
        <taxon>Bacillati</taxon>
        <taxon>Actinomycetota</taxon>
        <taxon>Actinomycetes</taxon>
        <taxon>Kitasatosporales</taxon>
        <taxon>Streptomycetaceae</taxon>
        <taxon>Wenjunlia</taxon>
    </lineage>
</organism>
<evidence type="ECO:0000313" key="1">
    <source>
        <dbReference type="EMBL" id="GGO90990.1"/>
    </source>
</evidence>
<protein>
    <submittedName>
        <fullName evidence="1">Uncharacterized protein</fullName>
    </submittedName>
</protein>
<dbReference type="Proteomes" id="UP000641932">
    <property type="component" value="Unassembled WGS sequence"/>
</dbReference>
<name>A0A918DY53_9ACTN</name>
<sequence>MRVVDTTLRDLDGQESRRGEGLSAMAGVLHLRAAVIAGRAGDGDHADARLNEARALARRTGELSDYGVGWGPANVGVHAVAIASDLDEYGRAVQLAEEVRFPRGWDRARAGHHRIDLGRAHTLAGHPNDALSCPLKARRTAAQQTRYHPTARETTVLLCKGPLARRQALLEFAEWIGV</sequence>
<keyword evidence="2" id="KW-1185">Reference proteome</keyword>
<gene>
    <name evidence="1" type="ORF">GCM10012280_37800</name>
</gene>
<reference evidence="1" key="2">
    <citation type="submission" date="2020-09" db="EMBL/GenBank/DDBJ databases">
        <authorList>
            <person name="Sun Q."/>
            <person name="Zhou Y."/>
        </authorList>
    </citation>
    <scope>NUCLEOTIDE SEQUENCE</scope>
    <source>
        <strain evidence="1">CGMCC 4.7201</strain>
    </source>
</reference>
<proteinExistence type="predicted"/>
<comment type="caution">
    <text evidence="1">The sequence shown here is derived from an EMBL/GenBank/DDBJ whole genome shotgun (WGS) entry which is preliminary data.</text>
</comment>